<dbReference type="InterPro" id="IPR054529">
    <property type="entry name" value="TcaA_2nd"/>
</dbReference>
<dbReference type="GO" id="GO:0046677">
    <property type="term" value="P:response to antibiotic"/>
    <property type="evidence" value="ECO:0007669"/>
    <property type="project" value="UniProtKB-KW"/>
</dbReference>
<dbReference type="InterPro" id="IPR054530">
    <property type="entry name" value="TcaA_4th"/>
</dbReference>
<keyword evidence="2 10" id="KW-1003">Cell membrane</keyword>
<feature type="domain" description="TcaA second" evidence="13">
    <location>
        <begin position="81"/>
        <end position="177"/>
    </location>
</feature>
<evidence type="ECO:0000313" key="17">
    <source>
        <dbReference type="Proteomes" id="UP000241209"/>
    </source>
</evidence>
<evidence type="ECO:0000256" key="3">
    <source>
        <dbReference type="ARBA" id="ARBA00022692"/>
    </source>
</evidence>
<dbReference type="Pfam" id="PF13240">
    <property type="entry name" value="Zn_Ribbon_1"/>
    <property type="match status" value="1"/>
</dbReference>
<dbReference type="PIRSF" id="PIRSF032522">
    <property type="entry name" value="TcaA"/>
    <property type="match status" value="1"/>
</dbReference>
<comment type="subcellular location">
    <subcellularLocation>
        <location evidence="1 10">Cell membrane</location>
        <topology evidence="1 10">Single-pass membrane protein</topology>
    </subcellularLocation>
</comment>
<dbReference type="PANTHER" id="PTHR40038">
    <property type="entry name" value="MEMBRANE-ASSOCIATED PROTEIN TCAA"/>
    <property type="match status" value="1"/>
</dbReference>
<dbReference type="Pfam" id="PF22813">
    <property type="entry name" value="TcaA_2nd"/>
    <property type="match status" value="1"/>
</dbReference>
<dbReference type="Proteomes" id="UP000241209">
    <property type="component" value="Unassembled WGS sequence"/>
</dbReference>
<sequence length="456" mass="52276">MVIRRIGMKYCKNCGKELTEEQKVCTKCGMPVNQQNKTEQPKEQKKMSKKTIIIIAIIALLLLLIFAVYKVFDSKLSPVNEAKEISTVIKKGNTKNLKDHLKFNNRNLNQTESRAFYDYIVEADSSDRFADEVESKVKEMQENDEQSTSINADDEAVIQVKKKGKKYGIFDNYDFEVVKESVSINPDTDSTITYEYDGEKQKIKLVEDNEKMFATLPIGNYNLKATKEQGNKKFEGEVIVNMASSYEAIENFKQKNIAINIDSEYSYGDEDVKIYINGKDRGTYDSYNETVYGPFLPDEKVEVYAETTVNDKTFKTDTVNVDKAEDGEDEITVDLSFDDEAIKDYEENEDLKEDVQTFMEDYIDALNEAYEEEDYMYVSSYIKSSSDTADHIENVVEDGGGTEFSSLEVTKYDKKGKTITIETTKEDQDGDSIKSKYVLDYDSTFSEFKIKDYTDI</sequence>
<evidence type="ECO:0000259" key="14">
    <source>
        <dbReference type="Pfam" id="PF22819"/>
    </source>
</evidence>
<organism evidence="16 17">
    <name type="scientific">Mammaliicoccus vitulinus</name>
    <dbReference type="NCBI Taxonomy" id="71237"/>
    <lineage>
        <taxon>Bacteria</taxon>
        <taxon>Bacillati</taxon>
        <taxon>Bacillota</taxon>
        <taxon>Bacilli</taxon>
        <taxon>Bacillales</taxon>
        <taxon>Staphylococcaceae</taxon>
        <taxon>Mammaliicoccus</taxon>
    </lineage>
</organism>
<dbReference type="InterPro" id="IPR026870">
    <property type="entry name" value="Zinc_ribbon_dom"/>
</dbReference>
<keyword evidence="4" id="KW-0479">Metal-binding</keyword>
<name>A0A2T4PX61_9STAP</name>
<evidence type="ECO:0000259" key="13">
    <source>
        <dbReference type="Pfam" id="PF22813"/>
    </source>
</evidence>
<reference evidence="16 17" key="1">
    <citation type="journal article" date="2016" name="Front. Microbiol.">
        <title>Comprehensive Phylogenetic Analysis of Bovine Non-aureus Staphylococci Species Based on Whole-Genome Sequencing.</title>
        <authorList>
            <person name="Naushad S."/>
            <person name="Barkema H.W."/>
            <person name="Luby C."/>
            <person name="Condas L.A."/>
            <person name="Nobrega D.B."/>
            <person name="Carson D.A."/>
            <person name="De Buck J."/>
        </authorList>
    </citation>
    <scope>NUCLEOTIDE SEQUENCE [LARGE SCALE GENOMIC DNA]</scope>
    <source>
        <strain evidence="16 17">SNUC 2204</strain>
    </source>
</reference>
<evidence type="ECO:0000256" key="9">
    <source>
        <dbReference type="ARBA" id="ARBA00023251"/>
    </source>
</evidence>
<evidence type="ECO:0000256" key="7">
    <source>
        <dbReference type="ARBA" id="ARBA00022989"/>
    </source>
</evidence>
<keyword evidence="7 11" id="KW-1133">Transmembrane helix</keyword>
<evidence type="ECO:0000256" key="6">
    <source>
        <dbReference type="ARBA" id="ARBA00022833"/>
    </source>
</evidence>
<evidence type="ECO:0000256" key="5">
    <source>
        <dbReference type="ARBA" id="ARBA00022771"/>
    </source>
</evidence>
<comment type="similarity">
    <text evidence="10">Belongs to the tcaA family.</text>
</comment>
<evidence type="ECO:0000256" key="10">
    <source>
        <dbReference type="PIRNR" id="PIRNR032522"/>
    </source>
</evidence>
<dbReference type="InterPro" id="IPR023599">
    <property type="entry name" value="Mem_prot_TcaA"/>
</dbReference>
<dbReference type="Pfam" id="PF22820">
    <property type="entry name" value="TcaA_3rd_4th"/>
    <property type="match status" value="1"/>
</dbReference>
<feature type="domain" description="TcaA protein NTF2-like" evidence="14">
    <location>
        <begin position="352"/>
        <end position="453"/>
    </location>
</feature>
<dbReference type="GO" id="GO:0005886">
    <property type="term" value="C:plasma membrane"/>
    <property type="evidence" value="ECO:0007669"/>
    <property type="project" value="UniProtKB-SubCell"/>
</dbReference>
<dbReference type="AlphaFoldDB" id="A0A2T4PX61"/>
<dbReference type="GO" id="GO:0008270">
    <property type="term" value="F:zinc ion binding"/>
    <property type="evidence" value="ECO:0007669"/>
    <property type="project" value="UniProtKB-KW"/>
</dbReference>
<dbReference type="STRING" id="1167632.GCA_000286335_01162"/>
<evidence type="ECO:0000259" key="12">
    <source>
        <dbReference type="Pfam" id="PF13240"/>
    </source>
</evidence>
<keyword evidence="6" id="KW-0862">Zinc</keyword>
<evidence type="ECO:0000256" key="8">
    <source>
        <dbReference type="ARBA" id="ARBA00023136"/>
    </source>
</evidence>
<evidence type="ECO:0000259" key="15">
    <source>
        <dbReference type="Pfam" id="PF22820"/>
    </source>
</evidence>
<proteinExistence type="inferred from homology"/>
<dbReference type="EMBL" id="PZFK01000001">
    <property type="protein sequence ID" value="PTI31053.1"/>
    <property type="molecule type" value="Genomic_DNA"/>
</dbReference>
<keyword evidence="9" id="KW-0046">Antibiotic resistance</keyword>
<evidence type="ECO:0000313" key="16">
    <source>
        <dbReference type="EMBL" id="PTI31053.1"/>
    </source>
</evidence>
<keyword evidence="3 11" id="KW-0812">Transmembrane</keyword>
<dbReference type="Pfam" id="PF22819">
    <property type="entry name" value="TcaA_5th"/>
    <property type="match status" value="1"/>
</dbReference>
<evidence type="ECO:0000256" key="11">
    <source>
        <dbReference type="SAM" id="Phobius"/>
    </source>
</evidence>
<comment type="caution">
    <text evidence="16">The sequence shown here is derived from an EMBL/GenBank/DDBJ whole genome shotgun (WGS) entry which is preliminary data.</text>
</comment>
<evidence type="ECO:0000256" key="4">
    <source>
        <dbReference type="ARBA" id="ARBA00022723"/>
    </source>
</evidence>
<dbReference type="PANTHER" id="PTHR40038:SF1">
    <property type="entry name" value="MEMBRANE-ASSOCIATED PROTEIN TCAA"/>
    <property type="match status" value="1"/>
</dbReference>
<keyword evidence="5" id="KW-0863">Zinc-finger</keyword>
<evidence type="ECO:0000256" key="1">
    <source>
        <dbReference type="ARBA" id="ARBA00004162"/>
    </source>
</evidence>
<evidence type="ECO:0000256" key="2">
    <source>
        <dbReference type="ARBA" id="ARBA00022475"/>
    </source>
</evidence>
<feature type="domain" description="Zinc-ribbon" evidence="12">
    <location>
        <begin position="10"/>
        <end position="32"/>
    </location>
</feature>
<gene>
    <name evidence="16" type="ORF">BU072_00180</name>
</gene>
<accession>A0A2T4PX61</accession>
<protein>
    <recommendedName>
        <fullName evidence="10">Membrane-associated protein</fullName>
    </recommendedName>
</protein>
<keyword evidence="8 10" id="KW-0472">Membrane</keyword>
<dbReference type="InterPro" id="IPR054528">
    <property type="entry name" value="TcaA_5th"/>
</dbReference>
<feature type="domain" description="TcaA 4th" evidence="15">
    <location>
        <begin position="259"/>
        <end position="334"/>
    </location>
</feature>
<feature type="transmembrane region" description="Helical" evidence="11">
    <location>
        <begin position="52"/>
        <end position="72"/>
    </location>
</feature>